<evidence type="ECO:0000256" key="1">
    <source>
        <dbReference type="SAM" id="Phobius"/>
    </source>
</evidence>
<feature type="transmembrane region" description="Helical" evidence="1">
    <location>
        <begin position="202"/>
        <end position="218"/>
    </location>
</feature>
<keyword evidence="3" id="KW-1185">Reference proteome</keyword>
<feature type="transmembrane region" description="Helical" evidence="1">
    <location>
        <begin position="134"/>
        <end position="155"/>
    </location>
</feature>
<evidence type="ECO:0000313" key="2">
    <source>
        <dbReference type="EMBL" id="MFL0268092.1"/>
    </source>
</evidence>
<dbReference type="Proteomes" id="UP001623661">
    <property type="component" value="Unassembled WGS sequence"/>
</dbReference>
<evidence type="ECO:0008006" key="4">
    <source>
        <dbReference type="Google" id="ProtNLM"/>
    </source>
</evidence>
<keyword evidence="1" id="KW-0472">Membrane</keyword>
<accession>A0ABW8TRC8</accession>
<proteinExistence type="predicted"/>
<feature type="transmembrane region" description="Helical" evidence="1">
    <location>
        <begin position="385"/>
        <end position="403"/>
    </location>
</feature>
<feature type="transmembrane region" description="Helical" evidence="1">
    <location>
        <begin position="264"/>
        <end position="287"/>
    </location>
</feature>
<name>A0ABW8TRC8_9CLOT</name>
<feature type="transmembrane region" description="Helical" evidence="1">
    <location>
        <begin position="498"/>
        <end position="516"/>
    </location>
</feature>
<feature type="transmembrane region" description="Helical" evidence="1">
    <location>
        <begin position="63"/>
        <end position="84"/>
    </location>
</feature>
<reference evidence="2 3" key="1">
    <citation type="submission" date="2024-11" db="EMBL/GenBank/DDBJ databases">
        <authorList>
            <person name="Heng Y.C."/>
            <person name="Lim A.C.H."/>
            <person name="Lee J.K.Y."/>
            <person name="Kittelmann S."/>
        </authorList>
    </citation>
    <scope>NUCLEOTIDE SEQUENCE [LARGE SCALE GENOMIC DNA]</scope>
    <source>
        <strain evidence="2 3">WILCCON 0202</strain>
    </source>
</reference>
<feature type="transmembrane region" description="Helical" evidence="1">
    <location>
        <begin position="90"/>
        <end position="113"/>
    </location>
</feature>
<gene>
    <name evidence="2" type="ORF">ACJDUH_08255</name>
</gene>
<feature type="transmembrane region" description="Helical" evidence="1">
    <location>
        <begin position="161"/>
        <end position="190"/>
    </location>
</feature>
<organism evidence="2 3">
    <name type="scientific">Candidatus Clostridium radicumherbarum</name>
    <dbReference type="NCBI Taxonomy" id="3381662"/>
    <lineage>
        <taxon>Bacteria</taxon>
        <taxon>Bacillati</taxon>
        <taxon>Bacillota</taxon>
        <taxon>Clostridia</taxon>
        <taxon>Eubacteriales</taxon>
        <taxon>Clostridiaceae</taxon>
        <taxon>Clostridium</taxon>
    </lineage>
</organism>
<sequence length="553" mass="63688">MREFKLLKFLDIFKGIFISLGVDYKVMRLILQVKLTMDTRRPTTIINNNAKQKEDKNNFNMSLLMYAFYGLMFGMVALLPMPIFYTMTTIFTVILLFTTLIMISDFSAVLLDIRDRGIISSRPVSNKTLNMAKTIHIASYMLSIVFALSLVSIIITSVRFGIVFALIFIFELGYMSLFIIFLTSILYYVILSLYDGEKLKDIINYFQIVFTMLIFIAQQFTSRIFSLAGNKVSYTPKWWHYFLPSMWMASPLTILKEGAKYNSYIYLMICLLLIPFVLFLLYVKLIAPSFEHKLQKMSSSYGSRRKGRIKNWWEEKKVQLLCRSNIEKAFFRFITNMLSSERKLKLQIYPLMMMSIIFPLIMLISFSSMGGSLIDTISNLRSSKVYFFMYLSALFNVNYVSIITRSESYKAAWIYRAAPINRPSDIYRAGVKTVIAKYSIPVLLLQSVVFIAFCGISILPNIIVIFINMFLITLITLNINKKELPFSKEMLTANQGQTGKGFLTLVIVAAIGLAHFGISHFTYGTLILGILCLFSSIFLWKYTFNFGWSGVEL</sequence>
<feature type="transmembrane region" description="Helical" evidence="1">
    <location>
        <begin position="348"/>
        <end position="373"/>
    </location>
</feature>
<dbReference type="RefSeq" id="WP_406764675.1">
    <property type="nucleotide sequence ID" value="NZ_JBJHZY010000001.1"/>
</dbReference>
<keyword evidence="1" id="KW-0812">Transmembrane</keyword>
<feature type="transmembrane region" description="Helical" evidence="1">
    <location>
        <begin position="522"/>
        <end position="540"/>
    </location>
</feature>
<protein>
    <recommendedName>
        <fullName evidence="4">ABC transporter permease</fullName>
    </recommendedName>
</protein>
<dbReference type="EMBL" id="JBJHZY010000001">
    <property type="protein sequence ID" value="MFL0268092.1"/>
    <property type="molecule type" value="Genomic_DNA"/>
</dbReference>
<keyword evidence="1" id="KW-1133">Transmembrane helix</keyword>
<comment type="caution">
    <text evidence="2">The sequence shown here is derived from an EMBL/GenBank/DDBJ whole genome shotgun (WGS) entry which is preliminary data.</text>
</comment>
<evidence type="ECO:0000313" key="3">
    <source>
        <dbReference type="Proteomes" id="UP001623661"/>
    </source>
</evidence>
<feature type="transmembrane region" description="Helical" evidence="1">
    <location>
        <begin position="448"/>
        <end position="477"/>
    </location>
</feature>